<evidence type="ECO:0000313" key="7">
    <source>
        <dbReference type="EMBL" id="KAG6968728.1"/>
    </source>
</evidence>
<comment type="caution">
    <text evidence="8">The sequence shown here is derived from an EMBL/GenBank/DDBJ whole genome shotgun (WGS) entry which is preliminary data.</text>
</comment>
<dbReference type="PANTHER" id="PTHR13467:SF3">
    <property type="entry name" value="CUE DOMAIN-CONTAINING PROTEIN 1"/>
    <property type="match status" value="1"/>
</dbReference>
<evidence type="ECO:0000313" key="8">
    <source>
        <dbReference type="EMBL" id="RAW33496.1"/>
    </source>
</evidence>
<evidence type="ECO:0000313" key="3">
    <source>
        <dbReference type="EMBL" id="KAG2862684.1"/>
    </source>
</evidence>
<dbReference type="EMBL" id="RCMI01000103">
    <property type="protein sequence ID" value="KAG2934564.1"/>
    <property type="molecule type" value="Genomic_DNA"/>
</dbReference>
<dbReference type="STRING" id="29920.A0A329SC17"/>
<dbReference type="Proteomes" id="UP000688947">
    <property type="component" value="Unassembled WGS sequence"/>
</dbReference>
<dbReference type="EMBL" id="MJFZ01000235">
    <property type="protein sequence ID" value="RAW33496.1"/>
    <property type="molecule type" value="Genomic_DNA"/>
</dbReference>
<protein>
    <recommendedName>
        <fullName evidence="2">CUE domain-containing protein</fullName>
    </recommendedName>
</protein>
<dbReference type="Proteomes" id="UP000697107">
    <property type="component" value="Unassembled WGS sequence"/>
</dbReference>
<dbReference type="AlphaFoldDB" id="A0A329SC17"/>
<reference evidence="8 9" key="1">
    <citation type="submission" date="2018-01" db="EMBL/GenBank/DDBJ databases">
        <title>Draft genome of the strawberry crown rot pathogen Phytophthora cactorum.</title>
        <authorList>
            <person name="Armitage A.D."/>
            <person name="Lysoe E."/>
            <person name="Nellist C.F."/>
            <person name="Harrison R.J."/>
            <person name="Brurberg M.B."/>
        </authorList>
    </citation>
    <scope>NUCLEOTIDE SEQUENCE [LARGE SCALE GENOMIC DNA]</scope>
    <source>
        <strain evidence="8 9">10300</strain>
    </source>
</reference>
<accession>A0A329SC17</accession>
<dbReference type="Gene3D" id="1.10.8.10">
    <property type="entry name" value="DNA helicase RuvA subunit, C-terminal domain"/>
    <property type="match status" value="1"/>
</dbReference>
<dbReference type="GO" id="GO:0043130">
    <property type="term" value="F:ubiquitin binding"/>
    <property type="evidence" value="ECO:0007669"/>
    <property type="project" value="InterPro"/>
</dbReference>
<dbReference type="InterPro" id="IPR040192">
    <property type="entry name" value="CUEDC1"/>
</dbReference>
<dbReference type="EMBL" id="RCMK01000188">
    <property type="protein sequence ID" value="KAG2945252.1"/>
    <property type="molecule type" value="Genomic_DNA"/>
</dbReference>
<feature type="compositionally biased region" description="Acidic residues" evidence="1">
    <location>
        <begin position="214"/>
        <end position="227"/>
    </location>
</feature>
<gene>
    <name evidence="7" type="ORF">JG687_00003576</name>
    <name evidence="8" type="ORF">PC110_g10167</name>
    <name evidence="3" type="ORF">PC113_g6097</name>
    <name evidence="4" type="ORF">PC115_g5121</name>
    <name evidence="5" type="ORF">PC117_g8618</name>
    <name evidence="6" type="ORF">PC118_g5686</name>
</gene>
<dbReference type="VEuPathDB" id="FungiDB:PC110_g10167"/>
<dbReference type="OrthoDB" id="9942608at2759"/>
<dbReference type="Proteomes" id="UP000251314">
    <property type="component" value="Unassembled WGS sequence"/>
</dbReference>
<dbReference type="EMBL" id="JAENGZ010000112">
    <property type="protein sequence ID" value="KAG6968728.1"/>
    <property type="molecule type" value="Genomic_DNA"/>
</dbReference>
<evidence type="ECO:0000313" key="9">
    <source>
        <dbReference type="Proteomes" id="UP000251314"/>
    </source>
</evidence>
<evidence type="ECO:0000256" key="1">
    <source>
        <dbReference type="SAM" id="MobiDB-lite"/>
    </source>
</evidence>
<dbReference type="Proteomes" id="UP000736787">
    <property type="component" value="Unassembled WGS sequence"/>
</dbReference>
<evidence type="ECO:0000313" key="5">
    <source>
        <dbReference type="EMBL" id="KAG2945252.1"/>
    </source>
</evidence>
<dbReference type="InterPro" id="IPR003892">
    <property type="entry name" value="CUE"/>
</dbReference>
<dbReference type="PANTHER" id="PTHR13467">
    <property type="entry name" value="CUE DOMAIN CONTAINING PROTEIN 1"/>
    <property type="match status" value="1"/>
</dbReference>
<feature type="compositionally biased region" description="Low complexity" evidence="1">
    <location>
        <begin position="76"/>
        <end position="86"/>
    </location>
</feature>
<dbReference type="SMART" id="SM00546">
    <property type="entry name" value="CUE"/>
    <property type="match status" value="1"/>
</dbReference>
<dbReference type="EMBL" id="RCMG01000122">
    <property type="protein sequence ID" value="KAG2862684.1"/>
    <property type="molecule type" value="Genomic_DNA"/>
</dbReference>
<feature type="compositionally biased region" description="Basic and acidic residues" evidence="1">
    <location>
        <begin position="229"/>
        <end position="240"/>
    </location>
</feature>
<reference evidence="3" key="2">
    <citation type="submission" date="2018-10" db="EMBL/GenBank/DDBJ databases">
        <title>Effector identification in a new, highly contiguous assembly of the strawberry crown rot pathogen Phytophthora cactorum.</title>
        <authorList>
            <person name="Armitage A.D."/>
            <person name="Nellist C.F."/>
            <person name="Bates H."/>
            <person name="Vickerstaff R.J."/>
            <person name="Harrison R.J."/>
        </authorList>
    </citation>
    <scope>NUCLEOTIDE SEQUENCE</scope>
    <source>
        <strain evidence="3">15-7</strain>
        <strain evidence="4">4032</strain>
        <strain evidence="5">4040</strain>
        <strain evidence="6">P415</strain>
    </source>
</reference>
<evidence type="ECO:0000313" key="4">
    <source>
        <dbReference type="EMBL" id="KAG2934564.1"/>
    </source>
</evidence>
<evidence type="ECO:0000259" key="2">
    <source>
        <dbReference type="PROSITE" id="PS51140"/>
    </source>
</evidence>
<evidence type="ECO:0000313" key="6">
    <source>
        <dbReference type="EMBL" id="KAG2990361.1"/>
    </source>
</evidence>
<reference evidence="7" key="3">
    <citation type="submission" date="2021-01" db="EMBL/GenBank/DDBJ databases">
        <title>Phytophthora aleatoria, a newly-described species from Pinus radiata is distinct from Phytophthora cactorum isolates based on comparative genomics.</title>
        <authorList>
            <person name="Mcdougal R."/>
            <person name="Panda P."/>
            <person name="Williams N."/>
            <person name="Studholme D.J."/>
        </authorList>
    </citation>
    <scope>NUCLEOTIDE SEQUENCE</scope>
    <source>
        <strain evidence="7">NZFS 3830</strain>
    </source>
</reference>
<dbReference type="InterPro" id="IPR009060">
    <property type="entry name" value="UBA-like_sf"/>
</dbReference>
<dbReference type="Proteomes" id="UP000774804">
    <property type="component" value="Unassembled WGS sequence"/>
</dbReference>
<dbReference type="Pfam" id="PF02845">
    <property type="entry name" value="CUE"/>
    <property type="match status" value="1"/>
</dbReference>
<dbReference type="PROSITE" id="PS51140">
    <property type="entry name" value="CUE"/>
    <property type="match status" value="1"/>
</dbReference>
<keyword evidence="9" id="KW-1185">Reference proteome</keyword>
<feature type="domain" description="CUE" evidence="2">
    <location>
        <begin position="4"/>
        <end position="47"/>
    </location>
</feature>
<dbReference type="EMBL" id="RCML01000119">
    <property type="protein sequence ID" value="KAG2990361.1"/>
    <property type="molecule type" value="Genomic_DNA"/>
</dbReference>
<feature type="region of interest" description="Disordered" evidence="1">
    <location>
        <begin position="199"/>
        <end position="269"/>
    </location>
</feature>
<organism evidence="8 9">
    <name type="scientific">Phytophthora cactorum</name>
    <dbReference type="NCBI Taxonomy" id="29920"/>
    <lineage>
        <taxon>Eukaryota</taxon>
        <taxon>Sar</taxon>
        <taxon>Stramenopiles</taxon>
        <taxon>Oomycota</taxon>
        <taxon>Peronosporomycetes</taxon>
        <taxon>Peronosporales</taxon>
        <taxon>Peronosporaceae</taxon>
        <taxon>Phytophthora</taxon>
    </lineage>
</organism>
<proteinExistence type="predicted"/>
<dbReference type="SUPFAM" id="SSF46934">
    <property type="entry name" value="UBA-like"/>
    <property type="match status" value="1"/>
</dbReference>
<dbReference type="CDD" id="cd14279">
    <property type="entry name" value="CUE"/>
    <property type="match status" value="1"/>
</dbReference>
<sequence length="269" mass="30448">MEQNFHDELAALRGMFPSWDVEVLEELLTAHQGNMESTVDSLLVMDATSGVAQTQVSRPPPAPVQAPRSPPRRPRSPITAPSSSPRGHPCGRVKLPDDFLRLPTDEFRELSEQEERDAILARMLQDQIFRDEVLSSEEFSSHFHDNRSTRQSQGYPPEKTAAEIAGETYVAMSEKFTSMSEAMKGKMHEMYMRFQMRNDAPASRDPKSQRPLMEDDSDSSEDEDLNDNVDVRRRNVDLRRSQGSPRRLSPRNVTRRPSAGAGAYSKKDD</sequence>
<feature type="region of interest" description="Disordered" evidence="1">
    <location>
        <begin position="50"/>
        <end position="96"/>
    </location>
</feature>
<name>A0A329SC17_9STRA</name>
<dbReference type="Proteomes" id="UP000735874">
    <property type="component" value="Unassembled WGS sequence"/>
</dbReference>